<feature type="domain" description="YCII-related" evidence="2">
    <location>
        <begin position="1"/>
        <end position="82"/>
    </location>
</feature>
<dbReference type="InterPro" id="IPR011008">
    <property type="entry name" value="Dimeric_a/b-barrel"/>
</dbReference>
<reference evidence="3" key="1">
    <citation type="journal article" date="2014" name="Int. J. Syst. Evol. Microbiol.">
        <title>Complete genome sequence of Corynebacterium casei LMG S-19264T (=DSM 44701T), isolated from a smear-ripened cheese.</title>
        <authorList>
            <consortium name="US DOE Joint Genome Institute (JGI-PGF)"/>
            <person name="Walter F."/>
            <person name="Albersmeier A."/>
            <person name="Kalinowski J."/>
            <person name="Ruckert C."/>
        </authorList>
    </citation>
    <scope>NUCLEOTIDE SEQUENCE</scope>
    <source>
        <strain evidence="3">CGMCC 4.7306</strain>
    </source>
</reference>
<dbReference type="SUPFAM" id="SSF54909">
    <property type="entry name" value="Dimeric alpha+beta barrel"/>
    <property type="match status" value="1"/>
</dbReference>
<sequence>MIAVEVAYTTPSPERDRLRPAHRERLNGLHAEGKVFASGPWPDDTGALLIFNTEADEAQRLVDEDPYFQADGVRVVSVREWNVVVGGPQE</sequence>
<dbReference type="EMBL" id="BMMZ01000004">
    <property type="protein sequence ID" value="GGL60137.1"/>
    <property type="molecule type" value="Genomic_DNA"/>
</dbReference>
<accession>A0A917S5N3</accession>
<evidence type="ECO:0000313" key="3">
    <source>
        <dbReference type="EMBL" id="GGL60137.1"/>
    </source>
</evidence>
<evidence type="ECO:0000259" key="2">
    <source>
        <dbReference type="Pfam" id="PF03795"/>
    </source>
</evidence>
<comment type="caution">
    <text evidence="3">The sequence shown here is derived from an EMBL/GenBank/DDBJ whole genome shotgun (WGS) entry which is preliminary data.</text>
</comment>
<dbReference type="PANTHER" id="PTHR37828">
    <property type="entry name" value="GSR2449 PROTEIN"/>
    <property type="match status" value="1"/>
</dbReference>
<dbReference type="PANTHER" id="PTHR37828:SF1">
    <property type="entry name" value="YCII-RELATED DOMAIN-CONTAINING PROTEIN"/>
    <property type="match status" value="1"/>
</dbReference>
<dbReference type="Pfam" id="PF03795">
    <property type="entry name" value="YCII"/>
    <property type="match status" value="1"/>
</dbReference>
<dbReference type="InterPro" id="IPR005545">
    <property type="entry name" value="YCII"/>
</dbReference>
<comment type="similarity">
    <text evidence="1">Belongs to the YciI family.</text>
</comment>
<gene>
    <name evidence="3" type="ORF">GCM10011575_18310</name>
</gene>
<organism evidence="3 4">
    <name type="scientific">Microlunatus endophyticus</name>
    <dbReference type="NCBI Taxonomy" id="1716077"/>
    <lineage>
        <taxon>Bacteria</taxon>
        <taxon>Bacillati</taxon>
        <taxon>Actinomycetota</taxon>
        <taxon>Actinomycetes</taxon>
        <taxon>Propionibacteriales</taxon>
        <taxon>Propionibacteriaceae</taxon>
        <taxon>Microlunatus</taxon>
    </lineage>
</organism>
<evidence type="ECO:0000313" key="4">
    <source>
        <dbReference type="Proteomes" id="UP000613840"/>
    </source>
</evidence>
<reference evidence="3" key="2">
    <citation type="submission" date="2020-09" db="EMBL/GenBank/DDBJ databases">
        <authorList>
            <person name="Sun Q."/>
            <person name="Zhou Y."/>
        </authorList>
    </citation>
    <scope>NUCLEOTIDE SEQUENCE</scope>
    <source>
        <strain evidence="3">CGMCC 4.7306</strain>
    </source>
</reference>
<dbReference type="RefSeq" id="WP_188894910.1">
    <property type="nucleotide sequence ID" value="NZ_BMMZ01000004.1"/>
</dbReference>
<dbReference type="Gene3D" id="3.30.70.1060">
    <property type="entry name" value="Dimeric alpha+beta barrel"/>
    <property type="match status" value="1"/>
</dbReference>
<proteinExistence type="inferred from homology"/>
<name>A0A917S5N3_9ACTN</name>
<protein>
    <recommendedName>
        <fullName evidence="2">YCII-related domain-containing protein</fullName>
    </recommendedName>
</protein>
<keyword evidence="4" id="KW-1185">Reference proteome</keyword>
<evidence type="ECO:0000256" key="1">
    <source>
        <dbReference type="ARBA" id="ARBA00007689"/>
    </source>
</evidence>
<dbReference type="AlphaFoldDB" id="A0A917S5N3"/>
<dbReference type="Proteomes" id="UP000613840">
    <property type="component" value="Unassembled WGS sequence"/>
</dbReference>